<evidence type="ECO:0000256" key="1">
    <source>
        <dbReference type="SAM" id="MobiDB-lite"/>
    </source>
</evidence>
<dbReference type="Proteomes" id="UP001054945">
    <property type="component" value="Unassembled WGS sequence"/>
</dbReference>
<gene>
    <name evidence="2" type="ORF">CEXT_443171</name>
</gene>
<organism evidence="2 3">
    <name type="scientific">Caerostris extrusa</name>
    <name type="common">Bark spider</name>
    <name type="synonym">Caerostris bankana</name>
    <dbReference type="NCBI Taxonomy" id="172846"/>
    <lineage>
        <taxon>Eukaryota</taxon>
        <taxon>Metazoa</taxon>
        <taxon>Ecdysozoa</taxon>
        <taxon>Arthropoda</taxon>
        <taxon>Chelicerata</taxon>
        <taxon>Arachnida</taxon>
        <taxon>Araneae</taxon>
        <taxon>Araneomorphae</taxon>
        <taxon>Entelegynae</taxon>
        <taxon>Araneoidea</taxon>
        <taxon>Araneidae</taxon>
        <taxon>Caerostris</taxon>
    </lineage>
</organism>
<proteinExistence type="predicted"/>
<comment type="caution">
    <text evidence="2">The sequence shown here is derived from an EMBL/GenBank/DDBJ whole genome shotgun (WGS) entry which is preliminary data.</text>
</comment>
<dbReference type="EMBL" id="BPLR01001618">
    <property type="protein sequence ID" value="GIZ03545.1"/>
    <property type="molecule type" value="Genomic_DNA"/>
</dbReference>
<feature type="compositionally biased region" description="Polar residues" evidence="1">
    <location>
        <begin position="38"/>
        <end position="49"/>
    </location>
</feature>
<reference evidence="2 3" key="1">
    <citation type="submission" date="2021-06" db="EMBL/GenBank/DDBJ databases">
        <title>Caerostris extrusa draft genome.</title>
        <authorList>
            <person name="Kono N."/>
            <person name="Arakawa K."/>
        </authorList>
    </citation>
    <scope>NUCLEOTIDE SEQUENCE [LARGE SCALE GENOMIC DNA]</scope>
</reference>
<evidence type="ECO:0000313" key="2">
    <source>
        <dbReference type="EMBL" id="GIZ03545.1"/>
    </source>
</evidence>
<accession>A0AAV4YB18</accession>
<feature type="region of interest" description="Disordered" evidence="1">
    <location>
        <begin position="37"/>
        <end position="72"/>
    </location>
</feature>
<keyword evidence="3" id="KW-1185">Reference proteome</keyword>
<dbReference type="AlphaFoldDB" id="A0AAV4YB18"/>
<sequence>MFVRSKKGKATSTTWQIAVNPSTFSILKIPNLEDMGARTTQNRNSSSFQLLPGSQLPVGYPGERGGKKGSGVCNQEKPWELIGKSFFSTPPSSKLLFSDEVSM</sequence>
<evidence type="ECO:0000313" key="3">
    <source>
        <dbReference type="Proteomes" id="UP001054945"/>
    </source>
</evidence>
<name>A0AAV4YB18_CAEEX</name>
<protein>
    <submittedName>
        <fullName evidence="2">Uncharacterized protein</fullName>
    </submittedName>
</protein>